<dbReference type="EMBL" id="JASHIF010000004">
    <property type="protein sequence ID" value="MDI9858574.1"/>
    <property type="molecule type" value="Genomic_DNA"/>
</dbReference>
<feature type="domain" description="DUF6984" evidence="1">
    <location>
        <begin position="6"/>
        <end position="102"/>
    </location>
</feature>
<dbReference type="RefSeq" id="WP_283343753.1">
    <property type="nucleotide sequence ID" value="NZ_JASHIF010000004.1"/>
</dbReference>
<organism evidence="2 3">
    <name type="scientific">Flectobacillus roseus</name>
    <dbReference type="NCBI Taxonomy" id="502259"/>
    <lineage>
        <taxon>Bacteria</taxon>
        <taxon>Pseudomonadati</taxon>
        <taxon>Bacteroidota</taxon>
        <taxon>Cytophagia</taxon>
        <taxon>Cytophagales</taxon>
        <taxon>Flectobacillaceae</taxon>
        <taxon>Flectobacillus</taxon>
    </lineage>
</organism>
<accession>A0ABT6Y4T0</accession>
<name>A0ABT6Y4T0_9BACT</name>
<proteinExistence type="predicted"/>
<comment type="caution">
    <text evidence="2">The sequence shown here is derived from an EMBL/GenBank/DDBJ whole genome shotgun (WGS) entry which is preliminary data.</text>
</comment>
<evidence type="ECO:0000313" key="3">
    <source>
        <dbReference type="Proteomes" id="UP001236507"/>
    </source>
</evidence>
<evidence type="ECO:0000313" key="2">
    <source>
        <dbReference type="EMBL" id="MDI9858574.1"/>
    </source>
</evidence>
<reference evidence="2 3" key="1">
    <citation type="submission" date="2023-05" db="EMBL/GenBank/DDBJ databases">
        <title>Novel species of genus Flectobacillus isolated from stream in China.</title>
        <authorList>
            <person name="Lu H."/>
        </authorList>
    </citation>
    <scope>NUCLEOTIDE SEQUENCE [LARGE SCALE GENOMIC DNA]</scope>
    <source>
        <strain evidence="2 3">KCTC 42575</strain>
    </source>
</reference>
<dbReference type="Pfam" id="PF22480">
    <property type="entry name" value="DUF6984"/>
    <property type="match status" value="1"/>
</dbReference>
<gene>
    <name evidence="2" type="ORF">QM524_05095</name>
</gene>
<dbReference type="InterPro" id="IPR054253">
    <property type="entry name" value="DUF6984"/>
</dbReference>
<protein>
    <recommendedName>
        <fullName evidence="1">DUF6984 domain-containing protein</fullName>
    </recommendedName>
</protein>
<sequence>MSQDTRKIRPQERALVEHLLGLIGFTTAQYPIREDVVEYEGGKMGSISMGDDPNLYDGDLVQVEYVDSDGTPVVITLTKDSNGKLLDLDFWKVDFSKLITYPQPHQVSVRPLDAGV</sequence>
<dbReference type="Proteomes" id="UP001236507">
    <property type="component" value="Unassembled WGS sequence"/>
</dbReference>
<keyword evidence="3" id="KW-1185">Reference proteome</keyword>
<evidence type="ECO:0000259" key="1">
    <source>
        <dbReference type="Pfam" id="PF22480"/>
    </source>
</evidence>